<dbReference type="OrthoDB" id="2087273at2"/>
<comment type="caution">
    <text evidence="3">The sequence shown here is derived from an EMBL/GenBank/DDBJ whole genome shotgun (WGS) entry which is preliminary data.</text>
</comment>
<dbReference type="EMBL" id="BAVR01000052">
    <property type="protein sequence ID" value="GAE90010.1"/>
    <property type="molecule type" value="Genomic_DNA"/>
</dbReference>
<reference evidence="3" key="1">
    <citation type="journal article" date="2014" name="Genome Announc.">
        <title>Draft Genome Sequence of Clostridium straminisolvens Strain JCM 21531T, Isolated from a Cellulose-Degrading Bacterial Community.</title>
        <authorList>
            <person name="Yuki M."/>
            <person name="Oshima K."/>
            <person name="Suda W."/>
            <person name="Sakamoto M."/>
            <person name="Kitamura K."/>
            <person name="Iida T."/>
            <person name="Hattori M."/>
            <person name="Ohkuma M."/>
        </authorList>
    </citation>
    <scope>NUCLEOTIDE SEQUENCE [LARGE SCALE GENOMIC DNA]</scope>
    <source>
        <strain evidence="3">JCM 21531</strain>
    </source>
</reference>
<name>W4V9D8_9FIRM</name>
<accession>W4V9D8</accession>
<dbReference type="AlphaFoldDB" id="W4V9D8"/>
<evidence type="ECO:0000313" key="4">
    <source>
        <dbReference type="Proteomes" id="UP000019109"/>
    </source>
</evidence>
<keyword evidence="2" id="KW-1133">Transmembrane helix</keyword>
<organism evidence="3 4">
    <name type="scientific">Acetivibrio straminisolvens JCM 21531</name>
    <dbReference type="NCBI Taxonomy" id="1294263"/>
    <lineage>
        <taxon>Bacteria</taxon>
        <taxon>Bacillati</taxon>
        <taxon>Bacillota</taxon>
        <taxon>Clostridia</taxon>
        <taxon>Eubacteriales</taxon>
        <taxon>Oscillospiraceae</taxon>
        <taxon>Acetivibrio</taxon>
    </lineage>
</organism>
<protein>
    <submittedName>
        <fullName evidence="3">Uncharacterized protein</fullName>
    </submittedName>
</protein>
<feature type="transmembrane region" description="Helical" evidence="2">
    <location>
        <begin position="82"/>
        <end position="110"/>
    </location>
</feature>
<keyword evidence="4" id="KW-1185">Reference proteome</keyword>
<gene>
    <name evidence="3" type="ORF">JCM21531_3588</name>
</gene>
<evidence type="ECO:0000256" key="2">
    <source>
        <dbReference type="SAM" id="Phobius"/>
    </source>
</evidence>
<feature type="region of interest" description="Disordered" evidence="1">
    <location>
        <begin position="24"/>
        <end position="52"/>
    </location>
</feature>
<sequence>MTYKRDPRFRRYGTAAAQNIPYMTDSNFSSENTDDLPANTSKEVEKIPLPNEKDETAFDEMPRVRKSPLSMLFSRRLHSDEIILLFLIFILIAEGIDDDFLLIVLIYLLVSEIFEEYFRLPDKSV</sequence>
<feature type="compositionally biased region" description="Basic and acidic residues" evidence="1">
    <location>
        <begin position="42"/>
        <end position="52"/>
    </location>
</feature>
<evidence type="ECO:0000256" key="1">
    <source>
        <dbReference type="SAM" id="MobiDB-lite"/>
    </source>
</evidence>
<dbReference type="RefSeq" id="WP_038290551.1">
    <property type="nucleotide sequence ID" value="NZ_BAVR01000052.1"/>
</dbReference>
<evidence type="ECO:0000313" key="3">
    <source>
        <dbReference type="EMBL" id="GAE90010.1"/>
    </source>
</evidence>
<keyword evidence="2" id="KW-0472">Membrane</keyword>
<keyword evidence="2" id="KW-0812">Transmembrane</keyword>
<dbReference type="STRING" id="1294263.JCM21531_3588"/>
<proteinExistence type="predicted"/>
<dbReference type="Proteomes" id="UP000019109">
    <property type="component" value="Unassembled WGS sequence"/>
</dbReference>